<dbReference type="Pfam" id="PF05569">
    <property type="entry name" value="Peptidase_M56"/>
    <property type="match status" value="1"/>
</dbReference>
<dbReference type="Gene3D" id="3.40.630.40">
    <property type="entry name" value="Zn-dependent exopeptidases"/>
    <property type="match status" value="1"/>
</dbReference>
<evidence type="ECO:0000259" key="5">
    <source>
        <dbReference type="Pfam" id="PF01520"/>
    </source>
</evidence>
<dbReference type="GO" id="GO:0009253">
    <property type="term" value="P:peptidoglycan catabolic process"/>
    <property type="evidence" value="ECO:0007669"/>
    <property type="project" value="InterPro"/>
</dbReference>
<evidence type="ECO:0000259" key="6">
    <source>
        <dbReference type="Pfam" id="PF05569"/>
    </source>
</evidence>
<feature type="domain" description="Peptidase M56" evidence="6">
    <location>
        <begin position="158"/>
        <end position="269"/>
    </location>
</feature>
<keyword evidence="3 7" id="KW-0378">Hydrolase</keyword>
<feature type="domain" description="MurNAc-LAA" evidence="5">
    <location>
        <begin position="322"/>
        <end position="485"/>
    </location>
</feature>
<dbReference type="InterPro" id="IPR050695">
    <property type="entry name" value="N-acetylmuramoyl_amidase_3"/>
</dbReference>
<comment type="catalytic activity">
    <reaction evidence="1">
        <text>Hydrolyzes the link between N-acetylmuramoyl residues and L-amino acid residues in certain cell-wall glycopeptides.</text>
        <dbReference type="EC" id="3.5.1.28"/>
    </reaction>
</comment>
<proteinExistence type="predicted"/>
<keyword evidence="4" id="KW-0812">Transmembrane</keyword>
<dbReference type="EC" id="3.5.1.28" evidence="2"/>
<evidence type="ECO:0000256" key="1">
    <source>
        <dbReference type="ARBA" id="ARBA00001561"/>
    </source>
</evidence>
<dbReference type="GO" id="GO:0008745">
    <property type="term" value="F:N-acetylmuramoyl-L-alanine amidase activity"/>
    <property type="evidence" value="ECO:0007669"/>
    <property type="project" value="UniProtKB-EC"/>
</dbReference>
<dbReference type="PANTHER" id="PTHR30404:SF0">
    <property type="entry name" value="N-ACETYLMURAMOYL-L-ALANINE AMIDASE AMIC"/>
    <property type="match status" value="1"/>
</dbReference>
<evidence type="ECO:0000313" key="7">
    <source>
        <dbReference type="EMBL" id="VXC86451.1"/>
    </source>
</evidence>
<evidence type="ECO:0000256" key="2">
    <source>
        <dbReference type="ARBA" id="ARBA00011901"/>
    </source>
</evidence>
<evidence type="ECO:0000256" key="3">
    <source>
        <dbReference type="ARBA" id="ARBA00022801"/>
    </source>
</evidence>
<organism evidence="7 8">
    <name type="scientific">Sphingobacterium multivorum</name>
    <dbReference type="NCBI Taxonomy" id="28454"/>
    <lineage>
        <taxon>Bacteria</taxon>
        <taxon>Pseudomonadati</taxon>
        <taxon>Bacteroidota</taxon>
        <taxon>Sphingobacteriia</taxon>
        <taxon>Sphingobacteriales</taxon>
        <taxon>Sphingobacteriaceae</taxon>
        <taxon>Sphingobacterium</taxon>
    </lineage>
</organism>
<dbReference type="GO" id="GO:0030288">
    <property type="term" value="C:outer membrane-bounded periplasmic space"/>
    <property type="evidence" value="ECO:0007669"/>
    <property type="project" value="TreeGrafter"/>
</dbReference>
<dbReference type="SUPFAM" id="SSF53187">
    <property type="entry name" value="Zn-dependent exopeptidases"/>
    <property type="match status" value="1"/>
</dbReference>
<gene>
    <name evidence="7" type="primary">cwlC</name>
    <name evidence="7" type="ORF">SPHINGO8BC_50535</name>
</gene>
<protein>
    <recommendedName>
        <fullName evidence="2">N-acetylmuramoyl-L-alanine amidase</fullName>
        <ecNumber evidence="2">3.5.1.28</ecNumber>
    </recommendedName>
</protein>
<dbReference type="PANTHER" id="PTHR30404">
    <property type="entry name" value="N-ACETYLMURAMOYL-L-ALANINE AMIDASE"/>
    <property type="match status" value="1"/>
</dbReference>
<evidence type="ECO:0000256" key="4">
    <source>
        <dbReference type="SAM" id="Phobius"/>
    </source>
</evidence>
<keyword evidence="4" id="KW-0472">Membrane</keyword>
<dbReference type="AlphaFoldDB" id="A0A654BZS8"/>
<dbReference type="Pfam" id="PF01520">
    <property type="entry name" value="Amidase_3"/>
    <property type="match status" value="1"/>
</dbReference>
<feature type="transmembrane region" description="Helical" evidence="4">
    <location>
        <begin position="6"/>
        <end position="25"/>
    </location>
</feature>
<dbReference type="Proteomes" id="UP000432350">
    <property type="component" value="Unassembled WGS sequence"/>
</dbReference>
<name>A0A654BZS8_SPHMU</name>
<dbReference type="InterPro" id="IPR008756">
    <property type="entry name" value="Peptidase_M56"/>
</dbReference>
<feature type="transmembrane region" description="Helical" evidence="4">
    <location>
        <begin position="281"/>
        <end position="300"/>
    </location>
</feature>
<feature type="transmembrane region" description="Helical" evidence="4">
    <location>
        <begin position="102"/>
        <end position="123"/>
    </location>
</feature>
<feature type="transmembrane region" description="Helical" evidence="4">
    <location>
        <begin position="37"/>
        <end position="56"/>
    </location>
</feature>
<evidence type="ECO:0000313" key="8">
    <source>
        <dbReference type="Proteomes" id="UP000432350"/>
    </source>
</evidence>
<dbReference type="RefSeq" id="WP_115047248.1">
    <property type="nucleotide sequence ID" value="NZ_CP068086.1"/>
</dbReference>
<dbReference type="CDD" id="cd07341">
    <property type="entry name" value="M56_BlaR1_MecR1_like"/>
    <property type="match status" value="1"/>
</dbReference>
<dbReference type="EMBL" id="CABWMV010000024">
    <property type="protein sequence ID" value="VXC86451.1"/>
    <property type="molecule type" value="Genomic_DNA"/>
</dbReference>
<keyword evidence="4" id="KW-1133">Transmembrane helix</keyword>
<dbReference type="CDD" id="cd02696">
    <property type="entry name" value="MurNAc-LAA"/>
    <property type="match status" value="1"/>
</dbReference>
<accession>A0A654BZS8</accession>
<reference evidence="7 8" key="1">
    <citation type="submission" date="2019-10" db="EMBL/GenBank/DDBJ databases">
        <authorList>
            <person name="Karimi E."/>
        </authorList>
    </citation>
    <scope>NUCLEOTIDE SEQUENCE [LARGE SCALE GENOMIC DNA]</scope>
    <source>
        <strain evidence="7 8">Sphingobacterium sp. 8BC</strain>
    </source>
</reference>
<sequence>MNSLLYYLFEVNCSLVIGAVLYFLVFRQLSFFQWNRYFILGLCLLSLLLPFGTVRLGELFLPSASPALAFGQSNTLTHSIGTASGLVSEVEMADSFWHSFSIGYGIAYGYLLVSFVLLCRFAFRYIRLYRRIGQLSQYKFDGFTMVAPFGHYANCSVQHVIVMEEDQLDTPEGKLIFEHERQHIVFNHCRDKWLIEIFRCLYWLNPFVYWLRRQLYLLHEYQVDEVLANRYGNSGYARFLLTQTQQPCPTGLQSSLFKNRHELVERVQVMMSKPSSKKARWQYVLTIPLLGLSLLFYSFINPPKSTWFSTSLKEGSNRSKTIILDPGHGGKDTGGISSFGLEEKSLTWETCLLLKQELERKGHKVVLSRAADEYKLLGDRSNVEGDLLLSIHFDNVKGKQSLPIRILYQSGVSHTMLEELNRKFAFSLGQMLQQNGLAAGTPAINTKLAILRGAKIPALLLELENINAIDKNVKPEFIHKLAQAIDQSFED</sequence>
<dbReference type="InterPro" id="IPR002508">
    <property type="entry name" value="MurNAc-LAA_cat"/>
</dbReference>